<dbReference type="STRING" id="1263082.A0A068SBN7"/>
<evidence type="ECO:0000313" key="1">
    <source>
        <dbReference type="EMBL" id="CDH59704.1"/>
    </source>
</evidence>
<protein>
    <submittedName>
        <fullName evidence="1">Uncharacterized protein</fullName>
    </submittedName>
</protein>
<gene>
    <name evidence="1" type="ORF">LCOR_10510.1</name>
</gene>
<evidence type="ECO:0000313" key="2">
    <source>
        <dbReference type="Proteomes" id="UP000027586"/>
    </source>
</evidence>
<name>A0A068SBN7_9FUNG</name>
<dbReference type="VEuPathDB" id="FungiDB:LCOR_10510.1"/>
<comment type="caution">
    <text evidence="1">The sequence shown here is derived from an EMBL/GenBank/DDBJ whole genome shotgun (WGS) entry which is preliminary data.</text>
</comment>
<accession>A0A068SBN7</accession>
<sequence length="139" mass="15498">MLAKATRWWQPYLFGTSARSMGAISRLVHSISFYISINMGLFDHFQSQHEEVNKEGHEGHHAHEAIAGAAAFEAVKAYQEHCEKEGKPTDHATAKKIMGGLAAAAITRLVETKGLDYIDKVKAERDAEKHAHDYVDETH</sequence>
<dbReference type="InterPro" id="IPR022234">
    <property type="entry name" value="DUF3759"/>
</dbReference>
<dbReference type="OrthoDB" id="9895617at2759"/>
<dbReference type="PANTHER" id="PTHR37450:SF1">
    <property type="entry name" value="CIPC PROTEIN"/>
    <property type="match status" value="1"/>
</dbReference>
<dbReference type="PANTHER" id="PTHR37450">
    <property type="entry name" value="CIPC PROTEIN"/>
    <property type="match status" value="1"/>
</dbReference>
<organism evidence="1 2">
    <name type="scientific">Lichtheimia corymbifera JMRC:FSU:9682</name>
    <dbReference type="NCBI Taxonomy" id="1263082"/>
    <lineage>
        <taxon>Eukaryota</taxon>
        <taxon>Fungi</taxon>
        <taxon>Fungi incertae sedis</taxon>
        <taxon>Mucoromycota</taxon>
        <taxon>Mucoromycotina</taxon>
        <taxon>Mucoromycetes</taxon>
        <taxon>Mucorales</taxon>
        <taxon>Lichtheimiaceae</taxon>
        <taxon>Lichtheimia</taxon>
    </lineage>
</organism>
<dbReference type="Proteomes" id="UP000027586">
    <property type="component" value="Unassembled WGS sequence"/>
</dbReference>
<proteinExistence type="predicted"/>
<dbReference type="EMBL" id="CBTN010000074">
    <property type="protein sequence ID" value="CDH59704.1"/>
    <property type="molecule type" value="Genomic_DNA"/>
</dbReference>
<dbReference type="Pfam" id="PF12585">
    <property type="entry name" value="DUF3759"/>
    <property type="match status" value="1"/>
</dbReference>
<keyword evidence="2" id="KW-1185">Reference proteome</keyword>
<reference evidence="1" key="1">
    <citation type="submission" date="2013-08" db="EMBL/GenBank/DDBJ databases">
        <title>Gene expansion shapes genome architecture in the human pathogen Lichtheimia corymbifera: an evolutionary genomics analysis in the ancient terrestrial Mucorales (Mucoromycotina).</title>
        <authorList>
            <person name="Schwartze V.U."/>
            <person name="Winter S."/>
            <person name="Shelest E."/>
            <person name="Marcet-Houben M."/>
            <person name="Horn F."/>
            <person name="Wehner S."/>
            <person name="Hoffmann K."/>
            <person name="Riege K."/>
            <person name="Sammeth M."/>
            <person name="Nowrousian M."/>
            <person name="Valiante V."/>
            <person name="Linde J."/>
            <person name="Jacobsen I.D."/>
            <person name="Marz M."/>
            <person name="Brakhage A.A."/>
            <person name="Gabaldon T."/>
            <person name="Bocker S."/>
            <person name="Voigt K."/>
        </authorList>
    </citation>
    <scope>NUCLEOTIDE SEQUENCE [LARGE SCALE GENOMIC DNA]</scope>
    <source>
        <strain evidence="1">FSU 9682</strain>
    </source>
</reference>
<dbReference type="AlphaFoldDB" id="A0A068SBN7"/>